<dbReference type="PANTHER" id="PTHR11695:SF294">
    <property type="entry name" value="RETICULON-4-INTERACTING PROTEIN 1, MITOCHONDRIAL"/>
    <property type="match status" value="1"/>
</dbReference>
<keyword evidence="1" id="KW-0732">Signal</keyword>
<proteinExistence type="predicted"/>
<organism evidence="2 3">
    <name type="scientific">Prymnesium parvum</name>
    <name type="common">Toxic golden alga</name>
    <dbReference type="NCBI Taxonomy" id="97485"/>
    <lineage>
        <taxon>Eukaryota</taxon>
        <taxon>Haptista</taxon>
        <taxon>Haptophyta</taxon>
        <taxon>Prymnesiophyceae</taxon>
        <taxon>Prymnesiales</taxon>
        <taxon>Prymnesiaceae</taxon>
        <taxon>Prymnesium</taxon>
    </lineage>
</organism>
<dbReference type="InterPro" id="IPR050700">
    <property type="entry name" value="YIM1/Zinc_Alcohol_DH_Fams"/>
</dbReference>
<dbReference type="EMBL" id="JBGBPQ010000014">
    <property type="protein sequence ID" value="KAL1511472.1"/>
    <property type="molecule type" value="Genomic_DNA"/>
</dbReference>
<comment type="caution">
    <text evidence="2">The sequence shown here is derived from an EMBL/GenBank/DDBJ whole genome shotgun (WGS) entry which is preliminary data.</text>
</comment>
<evidence type="ECO:0000256" key="1">
    <source>
        <dbReference type="SAM" id="SignalP"/>
    </source>
</evidence>
<dbReference type="Gene3D" id="3.40.50.720">
    <property type="entry name" value="NAD(P)-binding Rossmann-like Domain"/>
    <property type="match status" value="1"/>
</dbReference>
<dbReference type="SUPFAM" id="SSF51735">
    <property type="entry name" value="NAD(P)-binding Rossmann-fold domains"/>
    <property type="match status" value="1"/>
</dbReference>
<evidence type="ECO:0000313" key="3">
    <source>
        <dbReference type="Proteomes" id="UP001515480"/>
    </source>
</evidence>
<gene>
    <name evidence="2" type="ORF">AB1Y20_006270</name>
</gene>
<dbReference type="PANTHER" id="PTHR11695">
    <property type="entry name" value="ALCOHOL DEHYDROGENASE RELATED"/>
    <property type="match status" value="1"/>
</dbReference>
<protein>
    <submittedName>
        <fullName evidence="2">Uncharacterized protein</fullName>
    </submittedName>
</protein>
<feature type="signal peptide" evidence="1">
    <location>
        <begin position="1"/>
        <end position="20"/>
    </location>
</feature>
<name>A0AB34J293_PRYPA</name>
<feature type="chain" id="PRO_5044321499" evidence="1">
    <location>
        <begin position="21"/>
        <end position="379"/>
    </location>
</feature>
<dbReference type="Gene3D" id="3.90.180.10">
    <property type="entry name" value="Medium-chain alcohol dehydrogenases, catalytic domain"/>
    <property type="match status" value="1"/>
</dbReference>
<dbReference type="InterPro" id="IPR036291">
    <property type="entry name" value="NAD(P)-bd_dom_sf"/>
</dbReference>
<reference evidence="2 3" key="1">
    <citation type="journal article" date="2024" name="Science">
        <title>Giant polyketide synthase enzymes in the biosynthesis of giant marine polyether toxins.</title>
        <authorList>
            <person name="Fallon T.R."/>
            <person name="Shende V.V."/>
            <person name="Wierzbicki I.H."/>
            <person name="Pendleton A.L."/>
            <person name="Watervoot N.F."/>
            <person name="Auber R.P."/>
            <person name="Gonzalez D.J."/>
            <person name="Wisecaver J.H."/>
            <person name="Moore B.S."/>
        </authorList>
    </citation>
    <scope>NUCLEOTIDE SEQUENCE [LARGE SCALE GENOMIC DNA]</scope>
    <source>
        <strain evidence="2 3">12B1</strain>
    </source>
</reference>
<accession>A0AB34J293</accession>
<keyword evidence="3" id="KW-1185">Reference proteome</keyword>
<dbReference type="AlphaFoldDB" id="A0AB34J293"/>
<sequence>MPSAPLRLLLCVGLFRPTASTGPRVRVHVKASHTGRVGSLLQHAPSWGSLLSHHGAPAAPGLGVPMLSAVSGTVDDGRDVVALLDEPAPPRRLWGGGLASPRESLCFPKPPNMSFREAARYPLTALHAAAAFHRLGWRLPSRADTTEGVEKVDCAVLIAGSSGRMPYFLVELLTCCGRRPIVAARGSDMEALRKLGVQTVNHDHDSFSTVLSKDRIAAVFDCVGIEECPQVLQEQLGAHYVSLARPELTDLVMDGALMTAARAIRRRWQTPEPQCIWAASDEGGRALDSMLELAVQGRVTAPPAIDDVMDAADQYGEAISWVRDCDSGLRLGFPGKNLWTTSDPEPEGVDFSKITELSKGQAVARLQHILALDDVEPFV</sequence>
<dbReference type="Proteomes" id="UP001515480">
    <property type="component" value="Unassembled WGS sequence"/>
</dbReference>
<evidence type="ECO:0000313" key="2">
    <source>
        <dbReference type="EMBL" id="KAL1511472.1"/>
    </source>
</evidence>